<keyword evidence="1" id="KW-0500">Molybdenum</keyword>
<keyword evidence="2 5" id="KW-0560">Oxidoreductase</keyword>
<dbReference type="InterPro" id="IPR036856">
    <property type="entry name" value="Ald_Oxase/Xan_DH_a/b_sf"/>
</dbReference>
<dbReference type="SUPFAM" id="SSF56003">
    <property type="entry name" value="Molybdenum cofactor-binding domain"/>
    <property type="match status" value="1"/>
</dbReference>
<evidence type="ECO:0000259" key="4">
    <source>
        <dbReference type="SMART" id="SM01008"/>
    </source>
</evidence>
<evidence type="ECO:0000256" key="2">
    <source>
        <dbReference type="ARBA" id="ARBA00023002"/>
    </source>
</evidence>
<evidence type="ECO:0000256" key="3">
    <source>
        <dbReference type="SAM" id="MobiDB-lite"/>
    </source>
</evidence>
<gene>
    <name evidence="5" type="primary">xdhA_2</name>
    <name evidence="5" type="ORF">ElP_64540</name>
</gene>
<dbReference type="OrthoDB" id="221297at2"/>
<reference evidence="5 6" key="1">
    <citation type="submission" date="2019-02" db="EMBL/GenBank/DDBJ databases">
        <title>Deep-cultivation of Planctomycetes and their phenomic and genomic characterization uncovers novel biology.</title>
        <authorList>
            <person name="Wiegand S."/>
            <person name="Jogler M."/>
            <person name="Boedeker C."/>
            <person name="Pinto D."/>
            <person name="Vollmers J."/>
            <person name="Rivas-Marin E."/>
            <person name="Kohn T."/>
            <person name="Peeters S.H."/>
            <person name="Heuer A."/>
            <person name="Rast P."/>
            <person name="Oberbeckmann S."/>
            <person name="Bunk B."/>
            <person name="Jeske O."/>
            <person name="Meyerdierks A."/>
            <person name="Storesund J.E."/>
            <person name="Kallscheuer N."/>
            <person name="Luecker S."/>
            <person name="Lage O.M."/>
            <person name="Pohl T."/>
            <person name="Merkel B.J."/>
            <person name="Hornburger P."/>
            <person name="Mueller R.-W."/>
            <person name="Bruemmer F."/>
            <person name="Labrenz M."/>
            <person name="Spormann A.M."/>
            <person name="Op den Camp H."/>
            <person name="Overmann J."/>
            <person name="Amann R."/>
            <person name="Jetten M.S.M."/>
            <person name="Mascher T."/>
            <person name="Medema M.H."/>
            <person name="Devos D.P."/>
            <person name="Kaster A.-K."/>
            <person name="Ovreas L."/>
            <person name="Rohde M."/>
            <person name="Galperin M.Y."/>
            <person name="Jogler C."/>
        </authorList>
    </citation>
    <scope>NUCLEOTIDE SEQUENCE [LARGE SCALE GENOMIC DNA]</scope>
    <source>
        <strain evidence="5 6">ElP</strain>
    </source>
</reference>
<dbReference type="InterPro" id="IPR046867">
    <property type="entry name" value="AldOxase/xan_DH_MoCoBD2"/>
</dbReference>
<dbReference type="InterPro" id="IPR016208">
    <property type="entry name" value="Ald_Oxase/xanthine_DH-like"/>
</dbReference>
<dbReference type="KEGG" id="tpla:ElP_64540"/>
<dbReference type="Pfam" id="PF02738">
    <property type="entry name" value="MoCoBD_1"/>
    <property type="match status" value="1"/>
</dbReference>
<evidence type="ECO:0000313" key="5">
    <source>
        <dbReference type="EMBL" id="QDV38499.1"/>
    </source>
</evidence>
<name>A0A518HCC4_9BACT</name>
<dbReference type="GO" id="GO:0004854">
    <property type="term" value="F:xanthine dehydrogenase activity"/>
    <property type="evidence" value="ECO:0007669"/>
    <property type="project" value="UniProtKB-EC"/>
</dbReference>
<accession>A0A518HCC4</accession>
<feature type="region of interest" description="Disordered" evidence="3">
    <location>
        <begin position="480"/>
        <end position="499"/>
    </location>
</feature>
<dbReference type="InterPro" id="IPR000674">
    <property type="entry name" value="Ald_Oxase/Xan_DH_a/b"/>
</dbReference>
<keyword evidence="6" id="KW-1185">Reference proteome</keyword>
<dbReference type="RefSeq" id="WP_145277032.1">
    <property type="nucleotide sequence ID" value="NZ_CP036426.1"/>
</dbReference>
<dbReference type="Gene3D" id="3.30.365.10">
    <property type="entry name" value="Aldehyde oxidase/xanthine dehydrogenase, molybdopterin binding domain"/>
    <property type="match status" value="4"/>
</dbReference>
<dbReference type="GO" id="GO:0005506">
    <property type="term" value="F:iron ion binding"/>
    <property type="evidence" value="ECO:0007669"/>
    <property type="project" value="InterPro"/>
</dbReference>
<dbReference type="AlphaFoldDB" id="A0A518HCC4"/>
<feature type="region of interest" description="Disordered" evidence="3">
    <location>
        <begin position="122"/>
        <end position="149"/>
    </location>
</feature>
<dbReference type="Gene3D" id="3.90.1170.50">
    <property type="entry name" value="Aldehyde oxidase/xanthine dehydrogenase, a/b hammerhead"/>
    <property type="match status" value="2"/>
</dbReference>
<feature type="domain" description="Aldehyde oxidase/xanthine dehydrogenase a/b hammerhead" evidence="4">
    <location>
        <begin position="25"/>
        <end position="114"/>
    </location>
</feature>
<dbReference type="EC" id="1.17.1.4" evidence="5"/>
<dbReference type="Pfam" id="PF20256">
    <property type="entry name" value="MoCoBD_2"/>
    <property type="match status" value="1"/>
</dbReference>
<evidence type="ECO:0000313" key="6">
    <source>
        <dbReference type="Proteomes" id="UP000317835"/>
    </source>
</evidence>
<dbReference type="InterPro" id="IPR008274">
    <property type="entry name" value="AldOxase/xan_DH_MoCoBD1"/>
</dbReference>
<dbReference type="SMART" id="SM01008">
    <property type="entry name" value="Ald_Xan_dh_C"/>
    <property type="match status" value="1"/>
</dbReference>
<dbReference type="PANTHER" id="PTHR11908:SF132">
    <property type="entry name" value="ALDEHYDE OXIDASE 1-RELATED"/>
    <property type="match status" value="1"/>
</dbReference>
<dbReference type="Pfam" id="PF01315">
    <property type="entry name" value="Ald_Xan_dh_C"/>
    <property type="match status" value="1"/>
</dbReference>
<dbReference type="InterPro" id="IPR037165">
    <property type="entry name" value="AldOxase/xan_DH_Mopterin-bd_sf"/>
</dbReference>
<proteinExistence type="predicted"/>
<sequence>MATWPETTKVIHTEVPRLDGLAKASGRAKYPSDERPDGLLFAVVLHSPHAHAKITKIDTSEAESIPGVKAVHLIAQEGATVRYHGEEIAAVAAETEELARDGCRAIKIDFEVLPHAATEEQALAEGAPKLTPRGNTQEGRAQEDGDPDAALEQAAAKVEGHYSLPVITHVCLETHGQVVRWDGPDKMTVWASTQNVDGVEAEMAGAFEIPAPNVTVFTEVMGGGFGSKFGADSWGVTAGELAKKAGQPVWLFLDRVQEHLTAGNRPSASAKITLAADQDGKITALVAETQGTGGISRGAAFPLPYVYEVPNSRRVHVDVRVNGGNARAMRAPGHPQGCAMMEFAVDDLAETLGMDPLQVRLKSLAQEDIVPSGAGDPVNRTEVYKEQVELGSKAIGWDRRKSRADNAKAEGPLKRGFGMALHQWGGGGRPDKQVTCIVNPDGSVEIRSATQDIGTGCRTILAQIAAEVFGLKTTDITSNIGNSQFPPGQASGGSTTTPSMAPPAYNAALKAREALFAKIAGALDAEPGDLEARDGVILVKGEREVPWKEACRKLGTMPVNVTEGYLEGLTAQGVAGCQFADVTVDVETGVVKLNKIVAVQDTGLILNPLTWKSQVYGGVIMGLNYGLFEELVMDPTTGLSLNPDMELYKLAGASDIPEIEIIPFDNEQMRKRGVIGVGEPPTIATAAAIGNAVANALGTRVPSFPMSPWNVLNALAKA</sequence>
<protein>
    <submittedName>
        <fullName evidence="5">Xanthine dehydrogenase molybdenum-binding subunit</fullName>
        <ecNumber evidence="5">1.17.1.4</ecNumber>
    </submittedName>
</protein>
<dbReference type="Proteomes" id="UP000317835">
    <property type="component" value="Chromosome"/>
</dbReference>
<dbReference type="EMBL" id="CP036426">
    <property type="protein sequence ID" value="QDV38499.1"/>
    <property type="molecule type" value="Genomic_DNA"/>
</dbReference>
<dbReference type="PANTHER" id="PTHR11908">
    <property type="entry name" value="XANTHINE DEHYDROGENASE"/>
    <property type="match status" value="1"/>
</dbReference>
<organism evidence="5 6">
    <name type="scientific">Tautonia plasticadhaerens</name>
    <dbReference type="NCBI Taxonomy" id="2527974"/>
    <lineage>
        <taxon>Bacteria</taxon>
        <taxon>Pseudomonadati</taxon>
        <taxon>Planctomycetota</taxon>
        <taxon>Planctomycetia</taxon>
        <taxon>Isosphaerales</taxon>
        <taxon>Isosphaeraceae</taxon>
        <taxon>Tautonia</taxon>
    </lineage>
</organism>
<evidence type="ECO:0000256" key="1">
    <source>
        <dbReference type="ARBA" id="ARBA00022505"/>
    </source>
</evidence>
<dbReference type="SUPFAM" id="SSF54665">
    <property type="entry name" value="CO dehydrogenase molybdoprotein N-domain-like"/>
    <property type="match status" value="1"/>
</dbReference>